<dbReference type="InterPro" id="IPR050249">
    <property type="entry name" value="Pseudomonas-type_ThrB"/>
</dbReference>
<keyword evidence="4" id="KW-1185">Reference proteome</keyword>
<evidence type="ECO:0000259" key="2">
    <source>
        <dbReference type="Pfam" id="PF01636"/>
    </source>
</evidence>
<evidence type="ECO:0000313" key="3">
    <source>
        <dbReference type="EMBL" id="GCE06563.1"/>
    </source>
</evidence>
<feature type="domain" description="Aminoglycoside phosphotransferase" evidence="2">
    <location>
        <begin position="36"/>
        <end position="264"/>
    </location>
</feature>
<dbReference type="Proteomes" id="UP000287224">
    <property type="component" value="Unassembled WGS sequence"/>
</dbReference>
<dbReference type="Gene3D" id="3.90.1200.10">
    <property type="match status" value="1"/>
</dbReference>
<comment type="caution">
    <text evidence="3">The sequence shown here is derived from an EMBL/GenBank/DDBJ whole genome shotgun (WGS) entry which is preliminary data.</text>
</comment>
<dbReference type="OrthoDB" id="4030632at2"/>
<dbReference type="GO" id="GO:0019202">
    <property type="term" value="F:amino acid kinase activity"/>
    <property type="evidence" value="ECO:0007669"/>
    <property type="project" value="TreeGrafter"/>
</dbReference>
<dbReference type="AlphaFoldDB" id="A0A401ZI98"/>
<dbReference type="PANTHER" id="PTHR21064">
    <property type="entry name" value="AMINOGLYCOSIDE PHOSPHOTRANSFERASE DOMAIN-CONTAINING PROTEIN-RELATED"/>
    <property type="match status" value="1"/>
</dbReference>
<name>A0A401ZI98_9CHLR</name>
<dbReference type="Pfam" id="PF01636">
    <property type="entry name" value="APH"/>
    <property type="match status" value="1"/>
</dbReference>
<dbReference type="InterPro" id="IPR002575">
    <property type="entry name" value="Aminoglycoside_PTrfase"/>
</dbReference>
<keyword evidence="3" id="KW-0418">Kinase</keyword>
<keyword evidence="3" id="KW-0808">Transferase</keyword>
<dbReference type="SUPFAM" id="SSF56112">
    <property type="entry name" value="Protein kinase-like (PK-like)"/>
    <property type="match status" value="1"/>
</dbReference>
<evidence type="ECO:0000256" key="1">
    <source>
        <dbReference type="ARBA" id="ARBA00038240"/>
    </source>
</evidence>
<dbReference type="EMBL" id="BIFQ01000001">
    <property type="protein sequence ID" value="GCE06563.1"/>
    <property type="molecule type" value="Genomic_DNA"/>
</dbReference>
<reference evidence="4" key="1">
    <citation type="submission" date="2018-12" db="EMBL/GenBank/DDBJ databases">
        <title>Tengunoibacter tsumagoiensis gen. nov., sp. nov., Dictyobacter kobayashii sp. nov., D. alpinus sp. nov., and D. joshuensis sp. nov. and description of Dictyobacteraceae fam. nov. within the order Ktedonobacterales isolated from Tengu-no-mugimeshi.</title>
        <authorList>
            <person name="Wang C.M."/>
            <person name="Zheng Y."/>
            <person name="Sakai Y."/>
            <person name="Toyoda A."/>
            <person name="Minakuchi Y."/>
            <person name="Abe K."/>
            <person name="Yokota A."/>
            <person name="Yabe S."/>
        </authorList>
    </citation>
    <scope>NUCLEOTIDE SEQUENCE [LARGE SCALE GENOMIC DNA]</scope>
    <source>
        <strain evidence="4">S-27</strain>
    </source>
</reference>
<dbReference type="RefSeq" id="WP_160145976.1">
    <property type="nucleotide sequence ID" value="NZ_BIFQ01000001.1"/>
</dbReference>
<sequence length="326" mass="37349">MELSVEQYEELYRILRQYPLEVSHLELLQYHGRAVARVETPDAPYVLRISYPLTRIERVQEELDWLRALRYDTDLIVPSPVANKQREFITSWVAGEGEPVQYCLLFNWVEGDSVRDSLSLETADAIGVLLARLHRHAQAYTPAHAATFVGPRYDFNWLLGPDSWWTSGHAQSDLGSDTYRRLQPAIALAGEAMSRLGEGPQHFGIIHSDLHFDNILLHNDRCALIDFDDCAPGYYLYDLAITEQAFRYHYDHTPILAAFHEGYCRERGLPLASLRDIDAFMIAVDVGFLAWILRTDEVEARELLLPQVPERVEHILACAERARQSS</sequence>
<gene>
    <name evidence="3" type="primary">yerI</name>
    <name evidence="3" type="ORF">KDAU_38920</name>
</gene>
<proteinExistence type="inferred from homology"/>
<dbReference type="InterPro" id="IPR011009">
    <property type="entry name" value="Kinase-like_dom_sf"/>
</dbReference>
<dbReference type="PANTHER" id="PTHR21064:SF6">
    <property type="entry name" value="AMINOGLYCOSIDE PHOSPHOTRANSFERASE DOMAIN-CONTAINING PROTEIN"/>
    <property type="match status" value="1"/>
</dbReference>
<comment type="similarity">
    <text evidence="1">Belongs to the pseudomonas-type ThrB family.</text>
</comment>
<protein>
    <submittedName>
        <fullName evidence="3">Homoserine kinase</fullName>
    </submittedName>
</protein>
<evidence type="ECO:0000313" key="4">
    <source>
        <dbReference type="Proteomes" id="UP000287224"/>
    </source>
</evidence>
<organism evidence="3 4">
    <name type="scientific">Dictyobacter aurantiacus</name>
    <dbReference type="NCBI Taxonomy" id="1936993"/>
    <lineage>
        <taxon>Bacteria</taxon>
        <taxon>Bacillati</taxon>
        <taxon>Chloroflexota</taxon>
        <taxon>Ktedonobacteria</taxon>
        <taxon>Ktedonobacterales</taxon>
        <taxon>Dictyobacteraceae</taxon>
        <taxon>Dictyobacter</taxon>
    </lineage>
</organism>
<accession>A0A401ZI98</accession>